<reference evidence="1 2" key="1">
    <citation type="journal article" date="2013" name="Mar. Genomics">
        <title>Expression of sulfatases in Rhodopirellula baltica and the diversity of sulfatases in the genus Rhodopirellula.</title>
        <authorList>
            <person name="Wegner C.E."/>
            <person name="Richter-Heitmann T."/>
            <person name="Klindworth A."/>
            <person name="Klockow C."/>
            <person name="Richter M."/>
            <person name="Achstetter T."/>
            <person name="Glockner F.O."/>
            <person name="Harder J."/>
        </authorList>
    </citation>
    <scope>NUCLEOTIDE SEQUENCE [LARGE SCALE GENOMIC DNA]</scope>
    <source>
        <strain evidence="1 2">SM1</strain>
    </source>
</reference>
<sequence>MRGGDVDLATLCLPTKASGRYIEIVSASGLKDQIMQFVSDSTTWNFLEVFSRHASMDLLFWFSHRLDSLVEPDEDQNELDIEHALQTKAMMKTVLCSLSAWLLALSTFTSQQTNAAPPIAKAKDVEFTVTYSADTLAAGDMLYAQITIKNITNTPVRIRNFLCLVIVATTPHVREYVESYGEIPLGATFLEIAPNESFTCERCLDLYGNDHRDDGSFDPFDPTLSGQKMTLTATASTTIHGDVGLEGVTDWRDHALKATGKITFTPPLMSRESYETLIKNASSEGTRETFVTNFSPKVSGNARLYSNPRDDSRVCKLVSETLPADSSSRRAAMITLAVNEFAKTKRINVEFNALRIIATTLQNCSEVEKRAFWMSTINHELESETLQLQMGVPKEKRSCFANTLPKVRVHNFAANAIEVHSCVWHLDWRHSLKTFIEFIDVASL</sequence>
<comment type="caution">
    <text evidence="1">The sequence shown here is derived from an EMBL/GenBank/DDBJ whole genome shotgun (WGS) entry which is preliminary data.</text>
</comment>
<dbReference type="Proteomes" id="UP000011991">
    <property type="component" value="Unassembled WGS sequence"/>
</dbReference>
<dbReference type="AlphaFoldDB" id="M5RT60"/>
<organism evidence="1 2">
    <name type="scientific">Rhodopirellula maiorica SM1</name>
    <dbReference type="NCBI Taxonomy" id="1265738"/>
    <lineage>
        <taxon>Bacteria</taxon>
        <taxon>Pseudomonadati</taxon>
        <taxon>Planctomycetota</taxon>
        <taxon>Planctomycetia</taxon>
        <taxon>Pirellulales</taxon>
        <taxon>Pirellulaceae</taxon>
        <taxon>Novipirellula</taxon>
    </lineage>
</organism>
<dbReference type="PATRIC" id="fig|1265738.3.peg.556"/>
<dbReference type="EMBL" id="ANOG01000086">
    <property type="protein sequence ID" value="EMI22528.1"/>
    <property type="molecule type" value="Genomic_DNA"/>
</dbReference>
<name>M5RT60_9BACT</name>
<keyword evidence="2" id="KW-1185">Reference proteome</keyword>
<gene>
    <name evidence="1" type="ORF">RMSM_00553</name>
</gene>
<proteinExistence type="predicted"/>
<evidence type="ECO:0000313" key="2">
    <source>
        <dbReference type="Proteomes" id="UP000011991"/>
    </source>
</evidence>
<evidence type="ECO:0000313" key="1">
    <source>
        <dbReference type="EMBL" id="EMI22528.1"/>
    </source>
</evidence>
<protein>
    <submittedName>
        <fullName evidence="1">Uncharacterized protein</fullName>
    </submittedName>
</protein>
<accession>M5RT60</accession>